<gene>
    <name evidence="1" type="ordered locus">MCP_1468</name>
</gene>
<dbReference type="RefSeq" id="WP_012900219.1">
    <property type="nucleotide sequence ID" value="NC_013665.1"/>
</dbReference>
<dbReference type="EMBL" id="AP011532">
    <property type="protein sequence ID" value="BAI61540.1"/>
    <property type="molecule type" value="Genomic_DNA"/>
</dbReference>
<evidence type="ECO:0000313" key="1">
    <source>
        <dbReference type="EMBL" id="BAI61540.1"/>
    </source>
</evidence>
<accession>D1YYL8</accession>
<name>D1YYL8_METPS</name>
<dbReference type="InParanoid" id="D1YYL8"/>
<dbReference type="eggNOG" id="arCOG04420">
    <property type="taxonomic scope" value="Archaea"/>
</dbReference>
<evidence type="ECO:0000313" key="2">
    <source>
        <dbReference type="Proteomes" id="UP000001882"/>
    </source>
</evidence>
<protein>
    <recommendedName>
        <fullName evidence="3">DUF473 domain-containing protein</fullName>
    </recommendedName>
</protein>
<dbReference type="Proteomes" id="UP000001882">
    <property type="component" value="Chromosome"/>
</dbReference>
<proteinExistence type="predicted"/>
<keyword evidence="2" id="KW-1185">Reference proteome</keyword>
<reference evidence="1 2" key="2">
    <citation type="journal article" date="2008" name="Int. J. Syst. Evol. Microbiol.">
        <title>Methanocella paludicola gen. nov., sp. nov., a methane-producing archaeon, the first isolate of the lineage 'Rice Cluster I', and proposal of the new archaeal order Methanocellales ord. nov.</title>
        <authorList>
            <person name="Sakai S."/>
            <person name="Imachi H."/>
            <person name="Hanada S."/>
            <person name="Ohashi A."/>
            <person name="Harada H."/>
            <person name="Kamagata Y."/>
        </authorList>
    </citation>
    <scope>NUCLEOTIDE SEQUENCE [LARGE SCALE GENOMIC DNA]</scope>
    <source>
        <strain evidence="2">DSM 17711 / JCM 13418 / NBRC 101707 / SANAE</strain>
    </source>
</reference>
<dbReference type="GeneID" id="8681416"/>
<reference evidence="1 2" key="1">
    <citation type="journal article" date="2007" name="Appl. Environ. Microbiol.">
        <title>Isolation of key methanogens for global methane emission from rice paddy fields: a novel isolate affiliated with the clone cluster rice cluster I.</title>
        <authorList>
            <person name="Sakai S."/>
            <person name="Imachi H."/>
            <person name="Sekiguchi Y."/>
            <person name="Ohashi A."/>
            <person name="Harada H."/>
            <person name="Kamagata Y."/>
        </authorList>
    </citation>
    <scope>NUCLEOTIDE SEQUENCE [LARGE SCALE GENOMIC DNA]</scope>
    <source>
        <strain evidence="2">DSM 17711 / JCM 13418 / NBRC 101707 / SANAE</strain>
    </source>
</reference>
<dbReference type="OrthoDB" id="49941at2157"/>
<dbReference type="InterPro" id="IPR007417">
    <property type="entry name" value="DUF473"/>
</dbReference>
<evidence type="ECO:0008006" key="3">
    <source>
        <dbReference type="Google" id="ProtNLM"/>
    </source>
</evidence>
<dbReference type="STRING" id="304371.MCP_1468"/>
<reference evidence="2" key="3">
    <citation type="journal article" date="2011" name="PLoS ONE">
        <title>Genome sequence of a mesophilic hydrogenotrophic methanogen Methanocella paludicola, the first cultivated representative of the order Methanocellales.</title>
        <authorList>
            <person name="Sakai S."/>
            <person name="Takaki Y."/>
            <person name="Shimamura S."/>
            <person name="Sekine M."/>
            <person name="Tajima T."/>
            <person name="Kosugi H."/>
            <person name="Ichikawa N."/>
            <person name="Tasumi E."/>
            <person name="Hiraki A.T."/>
            <person name="Shimizu A."/>
            <person name="Kato Y."/>
            <person name="Nishiko R."/>
            <person name="Mori K."/>
            <person name="Fujita N."/>
            <person name="Imachi H."/>
            <person name="Takai K."/>
        </authorList>
    </citation>
    <scope>NUCLEOTIDE SEQUENCE [LARGE SCALE GENOMIC DNA]</scope>
    <source>
        <strain evidence="2">DSM 17711 / JCM 13418 / NBRC 101707 / SANAE</strain>
    </source>
</reference>
<dbReference type="Pfam" id="PF04322">
    <property type="entry name" value="DUF473"/>
    <property type="match status" value="1"/>
</dbReference>
<organism evidence="1 2">
    <name type="scientific">Methanocella paludicola (strain DSM 17711 / JCM 13418 / NBRC 101707 / SANAE)</name>
    <dbReference type="NCBI Taxonomy" id="304371"/>
    <lineage>
        <taxon>Archaea</taxon>
        <taxon>Methanobacteriati</taxon>
        <taxon>Methanobacteriota</taxon>
        <taxon>Stenosarchaea group</taxon>
        <taxon>Methanomicrobia</taxon>
        <taxon>Methanocellales</taxon>
        <taxon>Methanocellaceae</taxon>
        <taxon>Methanocella</taxon>
    </lineage>
</organism>
<dbReference type="KEGG" id="mpd:MCP_1468"/>
<dbReference type="AlphaFoldDB" id="D1YYL8"/>
<sequence>MRLLALTGLSKESLSELSKRHVRTFEFHSANNVIAFSHLNVGDTVFLCEVPPADLTPGLCGAIATIKGFDTHMQHVYYASSSHHEEMETMSARAQMGFISIGKIKKVEMGGLYEPVYVEIIDVKFCEAR</sequence>